<proteinExistence type="predicted"/>
<organism evidence="2 3">
    <name type="scientific">Etheostoma spectabile</name>
    <name type="common">orangethroat darter</name>
    <dbReference type="NCBI Taxonomy" id="54343"/>
    <lineage>
        <taxon>Eukaryota</taxon>
        <taxon>Metazoa</taxon>
        <taxon>Chordata</taxon>
        <taxon>Craniata</taxon>
        <taxon>Vertebrata</taxon>
        <taxon>Euteleostomi</taxon>
        <taxon>Actinopterygii</taxon>
        <taxon>Neopterygii</taxon>
        <taxon>Teleostei</taxon>
        <taxon>Neoteleostei</taxon>
        <taxon>Acanthomorphata</taxon>
        <taxon>Eupercaria</taxon>
        <taxon>Perciformes</taxon>
        <taxon>Percoidei</taxon>
        <taxon>Percidae</taxon>
        <taxon>Etheostomatinae</taxon>
        <taxon>Etheostoma</taxon>
    </lineage>
</organism>
<name>A0A5J5DDJ6_9PERO</name>
<evidence type="ECO:0000256" key="1">
    <source>
        <dbReference type="SAM" id="MobiDB-lite"/>
    </source>
</evidence>
<dbReference type="AlphaFoldDB" id="A0A5J5DDJ6"/>
<evidence type="ECO:0000313" key="3">
    <source>
        <dbReference type="Proteomes" id="UP000327493"/>
    </source>
</evidence>
<evidence type="ECO:0000313" key="2">
    <source>
        <dbReference type="EMBL" id="KAA8591395.1"/>
    </source>
</evidence>
<comment type="caution">
    <text evidence="2">The sequence shown here is derived from an EMBL/GenBank/DDBJ whole genome shotgun (WGS) entry which is preliminary data.</text>
</comment>
<accession>A0A5J5DDJ6</accession>
<keyword evidence="3" id="KW-1185">Reference proteome</keyword>
<feature type="region of interest" description="Disordered" evidence="1">
    <location>
        <begin position="166"/>
        <end position="236"/>
    </location>
</feature>
<dbReference type="EMBL" id="VOFY01000007">
    <property type="protein sequence ID" value="KAA8591395.1"/>
    <property type="molecule type" value="Genomic_DNA"/>
</dbReference>
<protein>
    <submittedName>
        <fullName evidence="2">Uncharacterized protein</fullName>
    </submittedName>
</protein>
<dbReference type="Proteomes" id="UP000327493">
    <property type="component" value="Chromosome 7"/>
</dbReference>
<feature type="compositionally biased region" description="Acidic residues" evidence="1">
    <location>
        <begin position="174"/>
        <end position="191"/>
    </location>
</feature>
<sequence length="236" mass="25042">MARLASATEVGTKLPGGLQPEKKTHYLVGASADRAAVTTSPLGAGVLLKVLPERRGEGGELERKTESCRSECNTDTPLLFVLLYVPLPFGLFGSDLHAVQCGAGAAHTAGPEAALLRQGPVTQGQQLTAQLQVLPAQPWLKATLGVLSEQLAASADVLSSKLWKGRRAPTDVELHDDDEDDDDDDGDDDDSQCLGNKSDKKSATKQPQSPKEQPKKADQKGDDNKKQGGQPKGEKQ</sequence>
<reference evidence="2 3" key="1">
    <citation type="submission" date="2019-08" db="EMBL/GenBank/DDBJ databases">
        <title>A chromosome-level genome assembly, high-density linkage maps, and genome scans reveal the genomic architecture of hybrid incompatibilities underlying speciation via character displacement in darters (Percidae: Etheostominae).</title>
        <authorList>
            <person name="Moran R.L."/>
            <person name="Catchen J.M."/>
            <person name="Fuller R.C."/>
        </authorList>
    </citation>
    <scope>NUCLEOTIDE SEQUENCE [LARGE SCALE GENOMIC DNA]</scope>
    <source>
        <strain evidence="2">EspeVRDwgs_2016</strain>
        <tissue evidence="2">Muscle</tissue>
    </source>
</reference>
<feature type="compositionally biased region" description="Basic and acidic residues" evidence="1">
    <location>
        <begin position="212"/>
        <end position="236"/>
    </location>
</feature>
<gene>
    <name evidence="2" type="ORF">FQN60_002338</name>
</gene>